<dbReference type="Proteomes" id="UP001187471">
    <property type="component" value="Unassembled WGS sequence"/>
</dbReference>
<feature type="domain" description="F-box associated beta-propeller type 1" evidence="1">
    <location>
        <begin position="30"/>
        <end position="143"/>
    </location>
</feature>
<dbReference type="EMBL" id="JAVXUO010000778">
    <property type="protein sequence ID" value="KAK2989203.1"/>
    <property type="molecule type" value="Genomic_DNA"/>
</dbReference>
<keyword evidence="3" id="KW-1185">Reference proteome</keyword>
<accession>A0AA88UQ06</accession>
<evidence type="ECO:0000259" key="1">
    <source>
        <dbReference type="Pfam" id="PF07734"/>
    </source>
</evidence>
<dbReference type="Pfam" id="PF07734">
    <property type="entry name" value="FBA_1"/>
    <property type="match status" value="1"/>
</dbReference>
<name>A0AA88UQ06_9ASTE</name>
<dbReference type="InterPro" id="IPR006527">
    <property type="entry name" value="F-box-assoc_dom_typ1"/>
</dbReference>
<gene>
    <name evidence="2" type="ORF">RJ640_001432</name>
</gene>
<comment type="caution">
    <text evidence="2">The sequence shown here is derived from an EMBL/GenBank/DDBJ whole genome shotgun (WGS) entry which is preliminary data.</text>
</comment>
<evidence type="ECO:0000313" key="2">
    <source>
        <dbReference type="EMBL" id="KAK2989203.1"/>
    </source>
</evidence>
<sequence>MSGDGIVKLCQELVATSTRMDLAITQQCIRQNDDGESILSFHISTEVFQQIQLPDACAFPEATDRAILVLNESIALFVFNTLEQTSFDIWLMNEYGVAESWTKYLTIGPLVQEVRPVVFWKHELLMENANGQLVSCDLKSQRLKEFQHDYHDLVMKCIVQFFVTKLQPIVIIMDRTQATLPPHLEEYQRLRLLIQHQRSWMIKRGIVIVDSAEQRRNGSCPLMPEEVRSCASQRL</sequence>
<protein>
    <recommendedName>
        <fullName evidence="1">F-box associated beta-propeller type 1 domain-containing protein</fullName>
    </recommendedName>
</protein>
<proteinExistence type="predicted"/>
<reference evidence="2" key="1">
    <citation type="submission" date="2022-12" db="EMBL/GenBank/DDBJ databases">
        <title>Draft genome assemblies for two species of Escallonia (Escalloniales).</title>
        <authorList>
            <person name="Chanderbali A."/>
            <person name="Dervinis C."/>
            <person name="Anghel I."/>
            <person name="Soltis D."/>
            <person name="Soltis P."/>
            <person name="Zapata F."/>
        </authorList>
    </citation>
    <scope>NUCLEOTIDE SEQUENCE</scope>
    <source>
        <strain evidence="2">UCBG92.1500</strain>
        <tissue evidence="2">Leaf</tissue>
    </source>
</reference>
<organism evidence="2 3">
    <name type="scientific">Escallonia rubra</name>
    <dbReference type="NCBI Taxonomy" id="112253"/>
    <lineage>
        <taxon>Eukaryota</taxon>
        <taxon>Viridiplantae</taxon>
        <taxon>Streptophyta</taxon>
        <taxon>Embryophyta</taxon>
        <taxon>Tracheophyta</taxon>
        <taxon>Spermatophyta</taxon>
        <taxon>Magnoliopsida</taxon>
        <taxon>eudicotyledons</taxon>
        <taxon>Gunneridae</taxon>
        <taxon>Pentapetalae</taxon>
        <taxon>asterids</taxon>
        <taxon>campanulids</taxon>
        <taxon>Escalloniales</taxon>
        <taxon>Escalloniaceae</taxon>
        <taxon>Escallonia</taxon>
    </lineage>
</organism>
<evidence type="ECO:0000313" key="3">
    <source>
        <dbReference type="Proteomes" id="UP001187471"/>
    </source>
</evidence>
<dbReference type="AlphaFoldDB" id="A0AA88UQ06"/>